<sequence length="185" mass="21511">MDKEQREFSNSLNIIYNPLSWIHPKRFSLPPVFSSPGCHRIINDILIENFSLSVEPLDLNNERERYLAAHWHLLTKAAFMVACQRYKSNLFQCGIWWKLEKSVRQFSLLNLLESNPVSTFSYSLEQYSLCAKQEIDLFSASVSTAMRERLPLLFFADNDVENVPPIPIGDNEFAMRMAIQYAQRS</sequence>
<accession>A0ABX9AI52</accession>
<dbReference type="InterPro" id="IPR013388">
    <property type="entry name" value="T3SS_OrgA/MxiK"/>
</dbReference>
<keyword evidence="2" id="KW-1185">Reference proteome</keyword>
<reference evidence="1 2" key="1">
    <citation type="submission" date="2021-08" db="EMBL/GenBank/DDBJ databases">
        <title>Culture and genomic analysis of Symbiopectobacterium purcellii sp. nov. gen. nov., isolated from the leafhopper Empoasca decipiens.</title>
        <authorList>
            <person name="Nadal-Jimenez P."/>
            <person name="Siozios S."/>
            <person name="Halliday N."/>
            <person name="Camara M."/>
            <person name="Hurst G.D.D."/>
        </authorList>
    </citation>
    <scope>NUCLEOTIDE SEQUENCE [LARGE SCALE GENOMIC DNA]</scope>
    <source>
        <strain evidence="1 2">SyEd1</strain>
    </source>
</reference>
<evidence type="ECO:0000313" key="2">
    <source>
        <dbReference type="Proteomes" id="UP000825886"/>
    </source>
</evidence>
<organism evidence="1 2">
    <name type="scientific">Symbiopectobacterium purcellii</name>
    <dbReference type="NCBI Taxonomy" id="2871826"/>
    <lineage>
        <taxon>Bacteria</taxon>
        <taxon>Pseudomonadati</taxon>
        <taxon>Pseudomonadota</taxon>
        <taxon>Gammaproteobacteria</taxon>
        <taxon>Enterobacterales</taxon>
        <taxon>Enterobacteriaceae</taxon>
    </lineage>
</organism>
<evidence type="ECO:0000313" key="1">
    <source>
        <dbReference type="EMBL" id="QZN94793.1"/>
    </source>
</evidence>
<evidence type="ECO:0008006" key="3">
    <source>
        <dbReference type="Google" id="ProtNLM"/>
    </source>
</evidence>
<dbReference type="Proteomes" id="UP000825886">
    <property type="component" value="Chromosome"/>
</dbReference>
<gene>
    <name evidence="1" type="ORF">K6K13_16190</name>
</gene>
<dbReference type="EMBL" id="CP081864">
    <property type="protein sequence ID" value="QZN94793.1"/>
    <property type="molecule type" value="Genomic_DNA"/>
</dbReference>
<dbReference type="Pfam" id="PF09482">
    <property type="entry name" value="OrgA_MxiK"/>
    <property type="match status" value="1"/>
</dbReference>
<proteinExistence type="predicted"/>
<protein>
    <recommendedName>
        <fullName evidence="3">Type III secretion apparatus protein OrgA/MxiK</fullName>
    </recommendedName>
</protein>
<name>A0ABX9AI52_9ENTR</name>
<dbReference type="RefSeq" id="WP_222157906.1">
    <property type="nucleotide sequence ID" value="NZ_CP081864.1"/>
</dbReference>